<dbReference type="KEGG" id="ter:Tery_5056"/>
<dbReference type="OrthoDB" id="527031at2"/>
<protein>
    <recommendedName>
        <fullName evidence="2">Transposase IS4-like domain-containing protein</fullName>
    </recommendedName>
</protein>
<dbReference type="AlphaFoldDB" id="Q10UW2"/>
<organism evidence="1">
    <name type="scientific">Trichodesmium erythraeum (strain IMS101)</name>
    <dbReference type="NCBI Taxonomy" id="203124"/>
    <lineage>
        <taxon>Bacteria</taxon>
        <taxon>Bacillati</taxon>
        <taxon>Cyanobacteriota</taxon>
        <taxon>Cyanophyceae</taxon>
        <taxon>Oscillatoriophycideae</taxon>
        <taxon>Oscillatoriales</taxon>
        <taxon>Microcoleaceae</taxon>
        <taxon>Trichodesmium</taxon>
    </lineage>
</organism>
<sequence length="94" mass="11001">MYLVIGNWRIPWIFTVDREKEIPSPSELAQKLLNNLPKIPIKNFRIYVLGDTAFGIIKFLKQIRDNSHYPIVRVSKNRTLTDGRKVCEARTLMT</sequence>
<dbReference type="RefSeq" id="WP_011614255.1">
    <property type="nucleotide sequence ID" value="NC_008312.1"/>
</dbReference>
<proteinExistence type="predicted"/>
<dbReference type="EMBL" id="CP000393">
    <property type="protein sequence ID" value="ABG53962.1"/>
    <property type="molecule type" value="Genomic_DNA"/>
</dbReference>
<dbReference type="eggNOG" id="COG3385">
    <property type="taxonomic scope" value="Bacteria"/>
</dbReference>
<evidence type="ECO:0008006" key="2">
    <source>
        <dbReference type="Google" id="ProtNLM"/>
    </source>
</evidence>
<reference evidence="1" key="1">
    <citation type="submission" date="2006-06" db="EMBL/GenBank/DDBJ databases">
        <title>Complete sequence of Trichodesmium erythraeum IMS101.</title>
        <authorList>
            <consortium name="US DOE Joint Genome Institute"/>
            <person name="Copeland A."/>
            <person name="Lucas S."/>
            <person name="Lapidus A."/>
            <person name="Barry K."/>
            <person name="Detter J.C."/>
            <person name="Glavina del Rio T."/>
            <person name="Hammon N."/>
            <person name="Israni S."/>
            <person name="Dalin E."/>
            <person name="Tice H."/>
            <person name="Pitluck S."/>
            <person name="Kiss H."/>
            <person name="Munk A.C."/>
            <person name="Brettin T."/>
            <person name="Bruce D."/>
            <person name="Han C."/>
            <person name="Tapia R."/>
            <person name="Gilna P."/>
            <person name="Schmutz J."/>
            <person name="Larimer F."/>
            <person name="Land M."/>
            <person name="Hauser L."/>
            <person name="Kyrpides N."/>
            <person name="Kim E."/>
            <person name="Richardson P."/>
        </authorList>
    </citation>
    <scope>NUCLEOTIDE SEQUENCE [LARGE SCALE GENOMIC DNA]</scope>
    <source>
        <strain evidence="1">IMS101</strain>
    </source>
</reference>
<gene>
    <name evidence="1" type="ordered locus">Tery_5056</name>
</gene>
<evidence type="ECO:0000313" key="1">
    <source>
        <dbReference type="EMBL" id="ABG53962.1"/>
    </source>
</evidence>
<name>Q10UW2_TRIEI</name>
<dbReference type="HOGENOM" id="CLU_2385269_0_0_3"/>
<accession>Q10UW2</accession>